<keyword evidence="2" id="KW-1185">Reference proteome</keyword>
<protein>
    <submittedName>
        <fullName evidence="1">Uncharacterized protein</fullName>
    </submittedName>
</protein>
<evidence type="ECO:0000313" key="2">
    <source>
        <dbReference type="Proteomes" id="UP000762676"/>
    </source>
</evidence>
<accession>A0AAV4EUF1</accession>
<organism evidence="1 2">
    <name type="scientific">Elysia marginata</name>
    <dbReference type="NCBI Taxonomy" id="1093978"/>
    <lineage>
        <taxon>Eukaryota</taxon>
        <taxon>Metazoa</taxon>
        <taxon>Spiralia</taxon>
        <taxon>Lophotrochozoa</taxon>
        <taxon>Mollusca</taxon>
        <taxon>Gastropoda</taxon>
        <taxon>Heterobranchia</taxon>
        <taxon>Euthyneura</taxon>
        <taxon>Panpulmonata</taxon>
        <taxon>Sacoglossa</taxon>
        <taxon>Placobranchoidea</taxon>
        <taxon>Plakobranchidae</taxon>
        <taxon>Elysia</taxon>
    </lineage>
</organism>
<proteinExistence type="predicted"/>
<comment type="caution">
    <text evidence="1">The sequence shown here is derived from an EMBL/GenBank/DDBJ whole genome shotgun (WGS) entry which is preliminary data.</text>
</comment>
<name>A0AAV4EUF1_9GAST</name>
<gene>
    <name evidence="1" type="ORF">ElyMa_003615200</name>
</gene>
<sequence>MKYYGHLRRHDSIQKRIPEGKIDRRRGRGRRRQTWLGNIQRTSQIKMCEVCETVLDRRRWRTVTAHLGDGVAPSYRTHPKIRLVIRARGPSQAFRVEHCPVAIEIDPMTHPIPPASVAFSGTVSSSPVVVISVLGRKLPSVVIGEAIVRALLAQCPRMIAQSETVADKQYEKKPGVDLR</sequence>
<dbReference type="Proteomes" id="UP000762676">
    <property type="component" value="Unassembled WGS sequence"/>
</dbReference>
<dbReference type="EMBL" id="BMAT01007416">
    <property type="protein sequence ID" value="GFR63801.1"/>
    <property type="molecule type" value="Genomic_DNA"/>
</dbReference>
<evidence type="ECO:0000313" key="1">
    <source>
        <dbReference type="EMBL" id="GFR63801.1"/>
    </source>
</evidence>
<dbReference type="AlphaFoldDB" id="A0AAV4EUF1"/>
<reference evidence="1 2" key="1">
    <citation type="journal article" date="2021" name="Elife">
        <title>Chloroplast acquisition without the gene transfer in kleptoplastic sea slugs, Plakobranchus ocellatus.</title>
        <authorList>
            <person name="Maeda T."/>
            <person name="Takahashi S."/>
            <person name="Yoshida T."/>
            <person name="Shimamura S."/>
            <person name="Takaki Y."/>
            <person name="Nagai Y."/>
            <person name="Toyoda A."/>
            <person name="Suzuki Y."/>
            <person name="Arimoto A."/>
            <person name="Ishii H."/>
            <person name="Satoh N."/>
            <person name="Nishiyama T."/>
            <person name="Hasebe M."/>
            <person name="Maruyama T."/>
            <person name="Minagawa J."/>
            <person name="Obokata J."/>
            <person name="Shigenobu S."/>
        </authorList>
    </citation>
    <scope>NUCLEOTIDE SEQUENCE [LARGE SCALE GENOMIC DNA]</scope>
</reference>